<dbReference type="SUPFAM" id="SSF51735">
    <property type="entry name" value="NAD(P)-binding Rossmann-fold domains"/>
    <property type="match status" value="1"/>
</dbReference>
<dbReference type="PANTHER" id="PTHR45458:SF1">
    <property type="entry name" value="SHORT CHAIN DEHYDROGENASE"/>
    <property type="match status" value="1"/>
</dbReference>
<comment type="caution">
    <text evidence="1">The sequence shown here is derived from an EMBL/GenBank/DDBJ whole genome shotgun (WGS) entry which is preliminary data.</text>
</comment>
<dbReference type="Proteomes" id="UP000786693">
    <property type="component" value="Unassembled WGS sequence"/>
</dbReference>
<dbReference type="PANTHER" id="PTHR45458">
    <property type="entry name" value="SHORT-CHAIN DEHYDROGENASE/REDUCTASE SDR"/>
    <property type="match status" value="1"/>
</dbReference>
<sequence>MASNCLRMKHALIIGASGGIGAAIARTLSQTHCLTEISRSQTGLDVTDPDSVAAALDPVVAPVDLAFVATGILAPEGQAPEKTLDAIDAHAMAQTFAVNAIGPALILRALAPKLSETARVGVLTARVGSIGDNRMGGWYSYRAAKAAANQITHGAAIEIGRKRKGAVVVALHPGTVETPFTEGYKAKKVSADQAAANLIDVLGRLTPEHSGGFFDYAGEEIPW</sequence>
<reference evidence="1 2" key="1">
    <citation type="submission" date="2021-05" db="EMBL/GenBank/DDBJ databases">
        <title>Bacteria Genome sequencing.</title>
        <authorList>
            <person name="Takabe Y."/>
            <person name="Nakajima Y."/>
            <person name="Suzuki S."/>
            <person name="Shiozaki T."/>
        </authorList>
    </citation>
    <scope>NUCLEOTIDE SEQUENCE [LARGE SCALE GENOMIC DNA]</scope>
    <source>
        <strain evidence="1 2">AI_62</strain>
    </source>
</reference>
<evidence type="ECO:0000313" key="1">
    <source>
        <dbReference type="EMBL" id="GIT94619.1"/>
    </source>
</evidence>
<protein>
    <submittedName>
        <fullName evidence="1">SDR family oxidoreductase</fullName>
    </submittedName>
</protein>
<dbReference type="InterPro" id="IPR002347">
    <property type="entry name" value="SDR_fam"/>
</dbReference>
<evidence type="ECO:0000313" key="2">
    <source>
        <dbReference type="Proteomes" id="UP000786693"/>
    </source>
</evidence>
<dbReference type="InterPro" id="IPR052184">
    <property type="entry name" value="SDR_enzymes"/>
</dbReference>
<dbReference type="Gene3D" id="3.40.50.720">
    <property type="entry name" value="NAD(P)-binding Rossmann-like Domain"/>
    <property type="match status" value="1"/>
</dbReference>
<dbReference type="EMBL" id="BPFH01000002">
    <property type="protein sequence ID" value="GIT94619.1"/>
    <property type="molecule type" value="Genomic_DNA"/>
</dbReference>
<dbReference type="Pfam" id="PF13561">
    <property type="entry name" value="adh_short_C2"/>
    <property type="match status" value="1"/>
</dbReference>
<keyword evidence="2" id="KW-1185">Reference proteome</keyword>
<organism evidence="1 2">
    <name type="scientific">Jannaschia pagri</name>
    <dbReference type="NCBI Taxonomy" id="2829797"/>
    <lineage>
        <taxon>Bacteria</taxon>
        <taxon>Pseudomonadati</taxon>
        <taxon>Pseudomonadota</taxon>
        <taxon>Alphaproteobacteria</taxon>
        <taxon>Rhodobacterales</taxon>
        <taxon>Roseobacteraceae</taxon>
        <taxon>Jannaschia</taxon>
    </lineage>
</organism>
<proteinExistence type="predicted"/>
<gene>
    <name evidence="1" type="ORF">JANAI62_12420</name>
</gene>
<dbReference type="PRINTS" id="PR00081">
    <property type="entry name" value="GDHRDH"/>
</dbReference>
<dbReference type="InterPro" id="IPR036291">
    <property type="entry name" value="NAD(P)-bd_dom_sf"/>
</dbReference>
<name>A0ABQ4NK87_9RHOB</name>
<accession>A0ABQ4NK87</accession>